<feature type="transmembrane region" description="Helical" evidence="1">
    <location>
        <begin position="38"/>
        <end position="59"/>
    </location>
</feature>
<accession>C5FH07</accession>
<keyword evidence="1" id="KW-0812">Transmembrane</keyword>
<evidence type="ECO:0000313" key="3">
    <source>
        <dbReference type="Proteomes" id="UP000002035"/>
    </source>
</evidence>
<keyword evidence="3" id="KW-1185">Reference proteome</keyword>
<evidence type="ECO:0000256" key="1">
    <source>
        <dbReference type="SAM" id="Phobius"/>
    </source>
</evidence>
<dbReference type="EMBL" id="DS995702">
    <property type="protein sequence ID" value="EEQ28637.1"/>
    <property type="molecule type" value="Genomic_DNA"/>
</dbReference>
<keyword evidence="1" id="KW-0472">Membrane</keyword>
<dbReference type="VEuPathDB" id="FungiDB:MCYG_01456"/>
<dbReference type="GeneID" id="9230660"/>
<keyword evidence="1" id="KW-1133">Transmembrane helix</keyword>
<organism evidence="2 3">
    <name type="scientific">Arthroderma otae (strain ATCC MYA-4605 / CBS 113480)</name>
    <name type="common">Microsporum canis</name>
    <dbReference type="NCBI Taxonomy" id="554155"/>
    <lineage>
        <taxon>Eukaryota</taxon>
        <taxon>Fungi</taxon>
        <taxon>Dikarya</taxon>
        <taxon>Ascomycota</taxon>
        <taxon>Pezizomycotina</taxon>
        <taxon>Eurotiomycetes</taxon>
        <taxon>Eurotiomycetidae</taxon>
        <taxon>Onygenales</taxon>
        <taxon>Arthrodermataceae</taxon>
        <taxon>Microsporum</taxon>
    </lineage>
</organism>
<reference evidence="3" key="1">
    <citation type="journal article" date="2012" name="MBio">
        <title>Comparative genome analysis of Trichophyton rubrum and related dermatophytes reveals candidate genes involved in infection.</title>
        <authorList>
            <person name="Martinez D.A."/>
            <person name="Oliver B.G."/>
            <person name="Graeser Y."/>
            <person name="Goldberg J.M."/>
            <person name="Li W."/>
            <person name="Martinez-Rossi N.M."/>
            <person name="Monod M."/>
            <person name="Shelest E."/>
            <person name="Barton R.C."/>
            <person name="Birch E."/>
            <person name="Brakhage A.A."/>
            <person name="Chen Z."/>
            <person name="Gurr S.J."/>
            <person name="Heiman D."/>
            <person name="Heitman J."/>
            <person name="Kosti I."/>
            <person name="Rossi A."/>
            <person name="Saif S."/>
            <person name="Samalova M."/>
            <person name="Saunders C.W."/>
            <person name="Shea T."/>
            <person name="Summerbell R.C."/>
            <person name="Xu J."/>
            <person name="Young S."/>
            <person name="Zeng Q."/>
            <person name="Birren B.W."/>
            <person name="Cuomo C.A."/>
            <person name="White T.C."/>
        </authorList>
    </citation>
    <scope>NUCLEOTIDE SEQUENCE [LARGE SCALE GENOMIC DNA]</scope>
    <source>
        <strain evidence="3">ATCC MYA-4605 / CBS 113480</strain>
    </source>
</reference>
<evidence type="ECO:0000313" key="2">
    <source>
        <dbReference type="EMBL" id="EEQ28637.1"/>
    </source>
</evidence>
<name>C5FH07_ARTOC</name>
<proteinExistence type="predicted"/>
<dbReference type="AlphaFoldDB" id="C5FH07"/>
<protein>
    <submittedName>
        <fullName evidence="2">Uncharacterized protein</fullName>
    </submittedName>
</protein>
<dbReference type="Proteomes" id="UP000002035">
    <property type="component" value="Unassembled WGS sequence"/>
</dbReference>
<dbReference type="HOGENOM" id="CLU_2037508_0_0_1"/>
<feature type="transmembrane region" description="Helical" evidence="1">
    <location>
        <begin position="15"/>
        <end position="32"/>
    </location>
</feature>
<sequence>MMDHGTRSQASRKWYYFRFTSCVILYSPVRIWPLGKQLLWSFSPVRNVLLGVMVVFSGVKRKKTIFKTSTAGQIASEGKTVFTRGSRAREVVQNGRTIPGCTKDFCSLVDSMVSMKQGTGI</sequence>
<gene>
    <name evidence="2" type="ORF">MCYG_01456</name>
</gene>
<dbReference type="RefSeq" id="XP_002848522.1">
    <property type="nucleotide sequence ID" value="XM_002848476.1"/>
</dbReference>